<dbReference type="EMBL" id="CP104003">
    <property type="protein sequence ID" value="UWM56361.1"/>
    <property type="molecule type" value="Genomic_DNA"/>
</dbReference>
<dbReference type="RefSeq" id="WP_260643475.1">
    <property type="nucleotide sequence ID" value="NZ_CP104003.1"/>
</dbReference>
<dbReference type="KEGG" id="ssai:N0B31_08700"/>
<protein>
    <submittedName>
        <fullName evidence="1">Gamma carbonic anhydrase family protein</fullName>
    </submittedName>
</protein>
<dbReference type="AlphaFoldDB" id="A0A9E7R5M9"/>
<organism evidence="1 2">
    <name type="scientific">Salinirubellus salinus</name>
    <dbReference type="NCBI Taxonomy" id="1364945"/>
    <lineage>
        <taxon>Archaea</taxon>
        <taxon>Methanobacteriati</taxon>
        <taxon>Methanobacteriota</taxon>
        <taxon>Stenosarchaea group</taxon>
        <taxon>Halobacteria</taxon>
        <taxon>Halobacteriales</taxon>
        <taxon>Natronomonadaceae</taxon>
        <taxon>Salinirubellus</taxon>
    </lineage>
</organism>
<gene>
    <name evidence="1" type="ORF">N0B31_08700</name>
</gene>
<dbReference type="Gene3D" id="2.160.10.10">
    <property type="entry name" value="Hexapeptide repeat proteins"/>
    <property type="match status" value="1"/>
</dbReference>
<dbReference type="PANTHER" id="PTHR13061:SF29">
    <property type="entry name" value="GAMMA CARBONIC ANHYDRASE-LIKE 1, MITOCHONDRIAL-RELATED"/>
    <property type="match status" value="1"/>
</dbReference>
<dbReference type="InterPro" id="IPR001451">
    <property type="entry name" value="Hexapep"/>
</dbReference>
<dbReference type="SUPFAM" id="SSF51161">
    <property type="entry name" value="Trimeric LpxA-like enzymes"/>
    <property type="match status" value="1"/>
</dbReference>
<dbReference type="InterPro" id="IPR050484">
    <property type="entry name" value="Transf_Hexapept/Carb_Anhydrase"/>
</dbReference>
<proteinExistence type="predicted"/>
<sequence length="179" mass="18806">MTIRSYQGTEPDIHPDAYVDPAATVIGEVTIEADASVWPNVVLRGDHGAIRLREGANVQDNSVVHEGADIGRYATVGHTAIVHGCEVGERALVGMGSIVLDDCVVGEQAMVGANALVTEGTEISDYAVAMGTPAEVVREGGEGESPWAFAADVYTDLADAHATESEVLYEQWPPADDEG</sequence>
<reference evidence="1" key="1">
    <citation type="submission" date="2022-09" db="EMBL/GenBank/DDBJ databases">
        <title>Diverse halophilic archaea isolated from saline environments.</title>
        <authorList>
            <person name="Cui H.-L."/>
        </authorList>
    </citation>
    <scope>NUCLEOTIDE SEQUENCE</scope>
    <source>
        <strain evidence="1">ZS-35-S2</strain>
    </source>
</reference>
<dbReference type="InterPro" id="IPR047324">
    <property type="entry name" value="LbH_gamma_CA-like"/>
</dbReference>
<dbReference type="Pfam" id="PF00132">
    <property type="entry name" value="Hexapep"/>
    <property type="match status" value="1"/>
</dbReference>
<accession>A0A9E7R5M9</accession>
<keyword evidence="2" id="KW-1185">Reference proteome</keyword>
<dbReference type="GeneID" id="74942496"/>
<name>A0A9E7R5M9_9EURY</name>
<evidence type="ECO:0000313" key="1">
    <source>
        <dbReference type="EMBL" id="UWM56361.1"/>
    </source>
</evidence>
<dbReference type="CDD" id="cd04645">
    <property type="entry name" value="LbH_gamma_CA_like"/>
    <property type="match status" value="1"/>
</dbReference>
<dbReference type="PANTHER" id="PTHR13061">
    <property type="entry name" value="DYNACTIN SUBUNIT P25"/>
    <property type="match status" value="1"/>
</dbReference>
<evidence type="ECO:0000313" key="2">
    <source>
        <dbReference type="Proteomes" id="UP001057580"/>
    </source>
</evidence>
<dbReference type="InterPro" id="IPR011004">
    <property type="entry name" value="Trimer_LpxA-like_sf"/>
</dbReference>
<dbReference type="Proteomes" id="UP001057580">
    <property type="component" value="Chromosome"/>
</dbReference>